<evidence type="ECO:0000259" key="15">
    <source>
        <dbReference type="PROSITE" id="PS50237"/>
    </source>
</evidence>
<feature type="compositionally biased region" description="Polar residues" evidence="13">
    <location>
        <begin position="1104"/>
        <end position="1122"/>
    </location>
</feature>
<feature type="compositionally biased region" description="Low complexity" evidence="13">
    <location>
        <begin position="1380"/>
        <end position="1402"/>
    </location>
</feature>
<dbReference type="Gene3D" id="1.10.8.10">
    <property type="entry name" value="DNA helicase RuvA subunit, C-terminal domain"/>
    <property type="match status" value="1"/>
</dbReference>
<feature type="compositionally biased region" description="Polar residues" evidence="13">
    <location>
        <begin position="2126"/>
        <end position="2144"/>
    </location>
</feature>
<dbReference type="InterPro" id="IPR015940">
    <property type="entry name" value="UBA"/>
</dbReference>
<comment type="subcellular location">
    <subcellularLocation>
        <location evidence="2">Nucleus</location>
    </subcellularLocation>
</comment>
<dbReference type="SUPFAM" id="SSF46934">
    <property type="entry name" value="UBA-like"/>
    <property type="match status" value="1"/>
</dbReference>
<feature type="compositionally biased region" description="Low complexity" evidence="13">
    <location>
        <begin position="495"/>
        <end position="504"/>
    </location>
</feature>
<keyword evidence="18" id="KW-1185">Reference proteome</keyword>
<dbReference type="Gene3D" id="3.30.2160.10">
    <property type="entry name" value="Hect, E3 ligase catalytic domain"/>
    <property type="match status" value="1"/>
</dbReference>
<dbReference type="Gene3D" id="3.30.2410.10">
    <property type="entry name" value="Hect, E3 ligase catalytic domain"/>
    <property type="match status" value="1"/>
</dbReference>
<feature type="compositionally biased region" description="Basic and acidic residues" evidence="13">
    <location>
        <begin position="3627"/>
        <end position="3636"/>
    </location>
</feature>
<organism evidence="17 18">
    <name type="scientific">Orchesella dallaii</name>
    <dbReference type="NCBI Taxonomy" id="48710"/>
    <lineage>
        <taxon>Eukaryota</taxon>
        <taxon>Metazoa</taxon>
        <taxon>Ecdysozoa</taxon>
        <taxon>Arthropoda</taxon>
        <taxon>Hexapoda</taxon>
        <taxon>Collembola</taxon>
        <taxon>Entomobryomorpha</taxon>
        <taxon>Entomobryoidea</taxon>
        <taxon>Orchesellidae</taxon>
        <taxon>Orchesellinae</taxon>
        <taxon>Orchesella</taxon>
    </lineage>
</organism>
<proteinExistence type="inferred from homology"/>
<dbReference type="SUPFAM" id="SSF56204">
    <property type="entry name" value="Hect, E3 ligase catalytic domain"/>
    <property type="match status" value="1"/>
</dbReference>
<feature type="compositionally biased region" description="Acidic residues" evidence="13">
    <location>
        <begin position="778"/>
        <end position="789"/>
    </location>
</feature>
<feature type="compositionally biased region" description="Low complexity" evidence="13">
    <location>
        <begin position="790"/>
        <end position="808"/>
    </location>
</feature>
<evidence type="ECO:0000256" key="1">
    <source>
        <dbReference type="ARBA" id="ARBA00000885"/>
    </source>
</evidence>
<keyword evidence="6" id="KW-0808">Transferase</keyword>
<dbReference type="Gene3D" id="3.90.1750.10">
    <property type="entry name" value="Hect, E3 ligase catalytic domains"/>
    <property type="match status" value="1"/>
</dbReference>
<feature type="region of interest" description="Disordered" evidence="13">
    <location>
        <begin position="2110"/>
        <end position="2173"/>
    </location>
</feature>
<dbReference type="InterPro" id="IPR025527">
    <property type="entry name" value="HUWE1/Rev1_UBM"/>
</dbReference>
<dbReference type="Pfam" id="PF02825">
    <property type="entry name" value="WWE"/>
    <property type="match status" value="1"/>
</dbReference>
<evidence type="ECO:0000256" key="10">
    <source>
        <dbReference type="ARBA" id="ARBA00023242"/>
    </source>
</evidence>
<dbReference type="SUPFAM" id="SSF117839">
    <property type="entry name" value="WWE domain"/>
    <property type="match status" value="1"/>
</dbReference>
<evidence type="ECO:0000256" key="2">
    <source>
        <dbReference type="ARBA" id="ARBA00004123"/>
    </source>
</evidence>
<reference evidence="17 18" key="1">
    <citation type="submission" date="2024-08" db="EMBL/GenBank/DDBJ databases">
        <authorList>
            <person name="Cucini C."/>
            <person name="Frati F."/>
        </authorList>
    </citation>
    <scope>NUCLEOTIDE SEQUENCE [LARGE SCALE GENOMIC DNA]</scope>
</reference>
<evidence type="ECO:0000256" key="9">
    <source>
        <dbReference type="ARBA" id="ARBA00023204"/>
    </source>
</evidence>
<feature type="region of interest" description="Disordered" evidence="13">
    <location>
        <begin position="2964"/>
        <end position="2998"/>
    </location>
</feature>
<feature type="compositionally biased region" description="Acidic residues" evidence="13">
    <location>
        <begin position="3803"/>
        <end position="3812"/>
    </location>
</feature>
<evidence type="ECO:0000256" key="8">
    <source>
        <dbReference type="ARBA" id="ARBA00022786"/>
    </source>
</evidence>
<keyword evidence="10" id="KW-0539">Nucleus</keyword>
<evidence type="ECO:0000256" key="5">
    <source>
        <dbReference type="ARBA" id="ARBA00022553"/>
    </source>
</evidence>
<feature type="compositionally biased region" description="Basic and acidic residues" evidence="13">
    <location>
        <begin position="2777"/>
        <end position="2788"/>
    </location>
</feature>
<evidence type="ECO:0000256" key="6">
    <source>
        <dbReference type="ARBA" id="ARBA00022679"/>
    </source>
</evidence>
<feature type="compositionally biased region" description="Low complexity" evidence="13">
    <location>
        <begin position="1462"/>
        <end position="1480"/>
    </location>
</feature>
<feature type="region of interest" description="Disordered" evidence="13">
    <location>
        <begin position="2908"/>
        <end position="2949"/>
    </location>
</feature>
<dbReference type="PANTHER" id="PTHR11254">
    <property type="entry name" value="HECT DOMAIN UBIQUITIN-PROTEIN LIGASE"/>
    <property type="match status" value="1"/>
</dbReference>
<feature type="region of interest" description="Disordered" evidence="13">
    <location>
        <begin position="1044"/>
        <end position="1130"/>
    </location>
</feature>
<comment type="caution">
    <text evidence="17">The sequence shown here is derived from an EMBL/GenBank/DDBJ whole genome shotgun (WGS) entry which is preliminary data.</text>
</comment>
<dbReference type="InterPro" id="IPR037197">
    <property type="entry name" value="WWE_dom_sf"/>
</dbReference>
<keyword evidence="5" id="KW-0597">Phosphoprotein</keyword>
<feature type="compositionally biased region" description="Acidic residues" evidence="13">
    <location>
        <begin position="2517"/>
        <end position="2554"/>
    </location>
</feature>
<dbReference type="Pfam" id="PF06025">
    <property type="entry name" value="DUF913"/>
    <property type="match status" value="1"/>
</dbReference>
<feature type="region of interest" description="Disordered" evidence="13">
    <location>
        <begin position="1885"/>
        <end position="1923"/>
    </location>
</feature>
<feature type="compositionally biased region" description="Polar residues" evidence="13">
    <location>
        <begin position="2476"/>
        <end position="2487"/>
    </location>
</feature>
<dbReference type="Pfam" id="PF14377">
    <property type="entry name" value="UBM"/>
    <property type="match status" value="3"/>
</dbReference>
<dbReference type="Pfam" id="PF00627">
    <property type="entry name" value="UBA"/>
    <property type="match status" value="1"/>
</dbReference>
<feature type="compositionally biased region" description="Polar residues" evidence="13">
    <location>
        <begin position="3815"/>
        <end position="3831"/>
    </location>
</feature>
<feature type="region of interest" description="Disordered" evidence="13">
    <location>
        <begin position="3918"/>
        <end position="3937"/>
    </location>
</feature>
<dbReference type="PANTHER" id="PTHR11254:SF67">
    <property type="entry name" value="E3 UBIQUITIN-PROTEIN LIGASE HUWE1"/>
    <property type="match status" value="1"/>
</dbReference>
<dbReference type="PROSITE" id="PS50030">
    <property type="entry name" value="UBA"/>
    <property type="match status" value="1"/>
</dbReference>
<feature type="region of interest" description="Disordered" evidence="13">
    <location>
        <begin position="1440"/>
        <end position="1480"/>
    </location>
</feature>
<dbReference type="PROSITE" id="PS50237">
    <property type="entry name" value="HECT"/>
    <property type="match status" value="1"/>
</dbReference>
<feature type="compositionally biased region" description="Polar residues" evidence="13">
    <location>
        <begin position="2386"/>
        <end position="2407"/>
    </location>
</feature>
<dbReference type="InterPro" id="IPR016024">
    <property type="entry name" value="ARM-type_fold"/>
</dbReference>
<evidence type="ECO:0000256" key="4">
    <source>
        <dbReference type="ARBA" id="ARBA00012485"/>
    </source>
</evidence>
<comment type="catalytic activity">
    <reaction evidence="1">
        <text>S-ubiquitinyl-[E2 ubiquitin-conjugating enzyme]-L-cysteine + [acceptor protein]-L-lysine = [E2 ubiquitin-conjugating enzyme]-L-cysteine + N(6)-ubiquitinyl-[acceptor protein]-L-lysine.</text>
        <dbReference type="EC" id="2.3.2.26"/>
    </reaction>
</comment>
<evidence type="ECO:0000256" key="7">
    <source>
        <dbReference type="ARBA" id="ARBA00022763"/>
    </source>
</evidence>
<dbReference type="EC" id="2.3.2.26" evidence="4"/>
<feature type="domain" description="WWE" evidence="16">
    <location>
        <begin position="1760"/>
        <end position="1838"/>
    </location>
</feature>
<feature type="compositionally biased region" description="Low complexity" evidence="13">
    <location>
        <begin position="1886"/>
        <end position="1902"/>
    </location>
</feature>
<evidence type="ECO:0000259" key="16">
    <source>
        <dbReference type="PROSITE" id="PS50918"/>
    </source>
</evidence>
<evidence type="ECO:0000256" key="13">
    <source>
        <dbReference type="SAM" id="MobiDB-lite"/>
    </source>
</evidence>
<evidence type="ECO:0000256" key="3">
    <source>
        <dbReference type="ARBA" id="ARBA00004906"/>
    </source>
</evidence>
<feature type="compositionally biased region" description="Polar residues" evidence="13">
    <location>
        <begin position="1064"/>
        <end position="1088"/>
    </location>
</feature>
<evidence type="ECO:0000256" key="11">
    <source>
        <dbReference type="ARBA" id="ARBA00034494"/>
    </source>
</evidence>
<evidence type="ECO:0000313" key="17">
    <source>
        <dbReference type="EMBL" id="CAL8082006.1"/>
    </source>
</evidence>
<feature type="compositionally biased region" description="Low complexity" evidence="13">
    <location>
        <begin position="2795"/>
        <end position="2810"/>
    </location>
</feature>
<dbReference type="InterPro" id="IPR035983">
    <property type="entry name" value="Hect_E3_ubiquitin_ligase"/>
</dbReference>
<feature type="domain" description="HECT" evidence="15">
    <location>
        <begin position="4051"/>
        <end position="4387"/>
    </location>
</feature>
<feature type="region of interest" description="Disordered" evidence="13">
    <location>
        <begin position="2375"/>
        <end position="2407"/>
    </location>
</feature>
<feature type="active site" description="Glycyl thioester intermediate" evidence="12">
    <location>
        <position position="4354"/>
    </location>
</feature>
<dbReference type="SUPFAM" id="SSF48371">
    <property type="entry name" value="ARM repeat"/>
    <property type="match status" value="2"/>
</dbReference>
<feature type="region of interest" description="Disordered" evidence="13">
    <location>
        <begin position="3706"/>
        <end position="3831"/>
    </location>
</feature>
<dbReference type="InterPro" id="IPR004170">
    <property type="entry name" value="WWE_dom"/>
</dbReference>
<keyword evidence="9" id="KW-0234">DNA repair</keyword>
<comment type="similarity">
    <text evidence="11">Belongs to the UPL family. TOM1/PTR1 subfamily.</text>
</comment>
<dbReference type="EMBL" id="CAXLJM020000015">
    <property type="protein sequence ID" value="CAL8082006.1"/>
    <property type="molecule type" value="Genomic_DNA"/>
</dbReference>
<gene>
    <name evidence="17" type="ORF">ODALV1_LOCUS5086</name>
</gene>
<feature type="compositionally biased region" description="Low complexity" evidence="13">
    <location>
        <begin position="2967"/>
        <end position="2985"/>
    </location>
</feature>
<protein>
    <recommendedName>
        <fullName evidence="4">HECT-type E3 ubiquitin transferase</fullName>
        <ecNumber evidence="4">2.3.2.26</ecNumber>
    </recommendedName>
</protein>
<keyword evidence="7" id="KW-0227">DNA damage</keyword>
<feature type="compositionally biased region" description="Polar residues" evidence="13">
    <location>
        <begin position="1403"/>
        <end position="1426"/>
    </location>
</feature>
<dbReference type="InterPro" id="IPR010314">
    <property type="entry name" value="E3_Ub_ligase_DUF913"/>
</dbReference>
<feature type="region of interest" description="Disordered" evidence="13">
    <location>
        <begin position="2862"/>
        <end position="2884"/>
    </location>
</feature>
<dbReference type="CDD" id="cd00078">
    <property type="entry name" value="HECTc"/>
    <property type="match status" value="1"/>
</dbReference>
<feature type="compositionally biased region" description="Acidic residues" evidence="13">
    <location>
        <begin position="1094"/>
        <end position="1103"/>
    </location>
</feature>
<feature type="compositionally biased region" description="Basic and acidic residues" evidence="13">
    <location>
        <begin position="3742"/>
        <end position="3751"/>
    </location>
</feature>
<evidence type="ECO:0000259" key="14">
    <source>
        <dbReference type="PROSITE" id="PS50030"/>
    </source>
</evidence>
<sequence length="4387" mass="483521">MVVFRLNASCCDDPDAADIPEVGLPLPPDCKSLILRIVDCKETQDLTELLKGVQTWTYGKCELYHWIDALDRFDAVLSKATFRPDGRWAMACDVNDDSGRELKQCVLQILRFTSLLIEHSFSRTVYNSMDYLTELLYSSDLTLLLENLHLLFMFSKRSNLLTRLPDDKRGLLLEGLYALAESWGGKEAGFGLAACCLKRPLEDYPPTATTVHMEFYRDGTAARNRSESWTVLHIEDVHLMNKSPSRILDECIDIYDVPQDKQLSLLTHLRLAYYFPVWSERVKLVQARLQALSILVYANAIQENIQQLLYSGLMEELVDILELSQDYLTDIKAAALRTLTSIIHLDRAHNFPNIIEATGAGSYHGFLPMMVRNCINSLTSSTPDASQQYPLPLATALFSFLYHLASYELGGEALVNCGMLESLLKVVNWETSDVEYITFVTRAVRVIDLITNMDMQAFQAHNGLTSFINRLEIEVAACRADQPFEIVPEISSAGRSQSAAAAEAEGNREEGGDAQMDTDSNTNAMSEQTASTSSSRDGVNLGSASSFVHNGTTCLPQRAALLKSMLNFLKKVIQDPAFSDSIRHIMESSLPNSLKHIISNAEYYGASLFLLAIDVVTVYVFQEPSLLHSLQDNGLTDVITEALLMKDVPPTREVISSMPNVFSALCLNSRGLNAFIKCNPFQSLFKVLLSPEYLPAMRRRRTAEPMGDTASNLGNAMDELMRHQPSLKVAATTAIIQLLKHLGCLGGDTTNTCMKSQAKPMVTTLGGNARAGTSEGGSSDEEDDDDEEASTASHTQPAAAAPAVPSTSRDAAPVVALNSGFLGNSKNTDEKLPLPLVDYILNVMKCVDAILSNNSTDDHCREFVNQQGLDPLLNILCLRILPIDFPNSPACQAVSSVCKSILNLAHEGLVLDKGLEKLHAVLMRLDVLDRTIDSPGSSVLLRELANSKNPVEAVGNCLETPILHDMTAVHSLIMMFIHVCRTGQSDIRTLSINHWGSKTGLEVLRLLSKLYLNLVWESTVLLALCSGEYQPDLDGFGRADLDKLIPPSDSKKENEVSFDGGNDIDSQPIVSSPSQDSNSTMETQQDLSRSCDGESWDQMDVDSESNMAPNPGLVNSSTQTSTKQDKEKTTANDTLQHYAKLLKPILSASSRLGRALAELFGLLVKLCVGSPLRQRRGHHMPAMQGYLSTTATQVAEVLAQLLNNGLKWQPKPNSPVPMLTFSICAVGFSAPLLFDEKKYPYHLMLRQFTEADGLSALFEVFYWAIAEGTSDASGTVTLPNEQVEFLDSWLLLMEKFVNPKLVLESPHSLPLKSPILRNPFNANLFLANVHKRAFDAVMFLWRRYDLKLYGTRAVESMLAILCHILRYREQSKLAVKGKDGQTTQTASQARTAANASSAGSTNDLTSPPEVTTPNPRAGPSTSTLGSSGIVGMISVPSASARSESGTAMATTEATPAPPPTQPAAAPEEAGSQSADDTATTARTTAADIAAATRAAAVAAVAAGAAASGTSAAGHLTAAYELGINVDHLRQLMDMGFSVEMCIEALITSNSLHQATDYLLNANTQPTVSTTTTSTADPSDQEMLRLFTNLKSEETVEHLKPEDLDSFTETIMDQCLKILDTVPESVYRVCELLVAVGQRNGSAWMEETLTGIVAQIESGIETIYYAIEKDVDVLLTPEFKTESAPVAHRIHLFSLMFEELKGMSAMALEKKHVIDAAIELIRIFHDRCMNSSQKEELKKRTPTWLAPLTLMIDLYEKAAVAAKRRIRVAEETDHIWKWFDINSGKWCSYSSQNNYIIDKAFWDGESMVRITAGRRRYVINFTAMIQLNEETSNRRPITLWLKSNENAGVDPLLPLPSPTALNALAVEFNTERLRDLYSFMGDDEELLGGQEEPPEVVSKPVPKLTKESTTSEQEPHVDTGKTPRLKGLDMAQKKQIVESTTMLMGWPVNPDALHAIMRLILRLTRSYEVAEVFSEHGGVRYLTTLTSDSGFSGFFPLANLLIRHVLEDSQSLKYAIEKMIRAKALSSGASTCKELHYLLRVLAPIACRHEEYFVEVAGGILRVDISFVTRRGEEDTRLIVKPISCKLGNIEGPVGEQARNAIETLLDALASPNSREEEQKAEPAAQVNVTTADIGTQKSETPQGSNEEESMETDSVSVKTISKTEKSSSTADDPKKKQLIPKYAICQLLAESVHSYSFPCKIIAEHAFYRSNIPGLQEDCTALAFLLDKMLPASENSSEKDCSTAVRDLISAMAGCNHIPDAQAIVISEVKAALQRALAMRESPEKHSRIQGLAALICTMIETCPSAPPTQMVPVLKPTTLCMNQVVRLLIRKNVTIDLARIPHSLDLSSPYMATTVNAALKPLEVISRIVNQPVAANPNRPKSKPETTVQESVNNTHTGGTSNSEMTHAQGEETVEDADNTEHDISAAAESLLDATSESHTHEHDAPEAPDDDVLDEIMDQLLERDTGPSEELIITENTMMDSSSNRMDTEQDSTQRDSRDFGGNQYEEDHDHNDTSDSESEASNGDDDGEEEGEEEEDEDEEEEDDEDDDEDGASNFDDRGQEEWDDGFMRFTGLDRDEDLLMVQYGQDPENTPVFFTNNATYNLNVGLFDDPMGSEHSRLRLSHPLLQPPVTDQPVTGTVTTRGHRSGRQRRYQYIQFNPRHPHPPAILQRLLGPSTAQEVIQLTTGQALNQGMRDARFLVMDATADQGISRNGASGSSGCVSNYTALHWWCEEAKALDGESLHDSVVACKRKIVECIEYCRDIAFEMRREMKKKQAEEKKNRTATDFKPGQTTSKTPSTAPSAPSVEAVAAEEYQSLERTLERMVDIRPVLGSAGLSATERNIIGISDIASAINAVQASTTGEPNTNGPVSMDNNVTETEVGTSQLQAITASSLMAAAAAAAAAATDAPEAPPDASKDATTVSDTTNLANETKENEPTDSSGDGQTSLERAAEAVLSSLTLPPAIATSTGGAAATTEATGRTEPVPGPSGTQTINEDFKNILGDIDIPEGVDPSFLAALPEDMRQEVIAEHLRLQSLRARPQAATGQTETTSVVDVSPEFLAALPPNIQEEVLAQQRIEQQRRMATVSNPNDPMDTEAFFRNLQPSLRQAILADMEESQIAALPPDLAAEAQSLRREWESRNRQFLQDRLFSHGHHTNTTLSSILRNSGMRISSRYSIANVAQRAQWSSHWPRAPTTMATHSGILGGKVKGKQLVDNETLSCLLVLLFVDEPRLNTGRLHRVLRNLCYHSTTRQWVIRSLLSVMERANDCTINTPPGVVTTRAKVDHLPTTGTRSCKILVEPTNPAERRQNSHTPAWLNISLDAALGCRANVFLLQKNASSGGKKSAMEHRQIFIHPQAVPTICRHTLDVLSNLAKSFPSQFLPSKGRPSLLCLEPSLGRAAGVVEKKPPTPPPESKSRSCTSGKSKTVENMIDFWDHLLKLDSVSSSKKGKAVGKTHSSMSTGIDQGVPSVSFEASHFGQLISMFAYPYVRRSSVLTDKLLRLLSLISLGIPDTSGFGRRVLLEEPETPVDQSMSISKSHLKLIIDIITTKSCSEEGLEEATSLLLNLSYGPPSTRNKILELLTDGVRDLGNTVCSHIADLQKELQALRKDASGISDEASGQGDHESDKGYKTDAGTIVDRFTKEKVIIQSASKGKAPTELQLPAMATLTSKSSSQAFFLRLLKVIINLRDAIRAAIKKHKQKGSLGGPPLMSSTIVGPNSGATGDAGPSNAVTTPARQRERSRVPVEDPIDGWPMDVDMEPFLYDSMDTSEPRDARIRRSAASEGGENNESSLPPLVDADETAEDESAVQGRSSENRSTSKIVSSNDMKDAANESIVDEAKLLPRLSTLLDLDSLWETLSQCLLELGHTPDHHAVLVLQPAVEAFFLVHASSSEREDKKLNIRETREAQLAHLQQDLPPVSPIEPSSGAEVQRDTEMIDPHSSTLLDSTGTINTPLSPDTQKFLTFAETHRTVLNQILRQSTQHLADGPFSVLVDHTRVLDFDVKRRYFRTELERLDEGVRREDLAVHVRRSHVFEDSFRELQRRRAEEWKNRFYIVFEGEEGQDAGGLLREWYVIISREIFNPMYALFTTSPGDRVTYMINPSSHYNSSHLLYFKFVGRVIAKAIYDNKLLECYFTRSFYKHILGKYVKYTDMESEDYSFYQGLVFLMDHHISELGYDLTFSTEVQEFGVTEVRDLIPNGRNIAVTEENKMEYIRLVCQMKMTGAIRKQLNAFLEGFYDIIPKRLISIFNEQELELLISGLPNIDIEDLKSNTEYHKYQPNSLQIQWFWRALRSFDQAERAKFLQFVTGTSKVPLQGFGALEGMNGVQKFQIHRDDRSTDRLPSAHTCFNQLDLPAYETYDKLCTYLRKAIHECSEGFGFA</sequence>
<feature type="compositionally biased region" description="Basic and acidic residues" evidence="13">
    <location>
        <begin position="2161"/>
        <end position="2173"/>
    </location>
</feature>
<feature type="compositionally biased region" description="Basic and acidic residues" evidence="13">
    <location>
        <begin position="2488"/>
        <end position="2501"/>
    </location>
</feature>
<keyword evidence="8 12" id="KW-0833">Ubl conjugation pathway</keyword>
<name>A0ABP1PXZ9_9HEXA</name>
<dbReference type="InterPro" id="IPR010309">
    <property type="entry name" value="E3_Ub_ligase_DUF908"/>
</dbReference>
<dbReference type="Pfam" id="PF06012">
    <property type="entry name" value="DUF908"/>
    <property type="match status" value="2"/>
</dbReference>
<dbReference type="InterPro" id="IPR050409">
    <property type="entry name" value="E3_ubiq-protein_ligase"/>
</dbReference>
<feature type="region of interest" description="Disordered" evidence="13">
    <location>
        <begin position="2464"/>
        <end position="2567"/>
    </location>
</feature>
<feature type="region of interest" description="Disordered" evidence="13">
    <location>
        <begin position="764"/>
        <end position="809"/>
    </location>
</feature>
<dbReference type="Gene3D" id="3.30.720.50">
    <property type="match status" value="1"/>
</dbReference>
<feature type="compositionally biased region" description="Basic and acidic residues" evidence="13">
    <location>
        <begin position="1044"/>
        <end position="1055"/>
    </location>
</feature>
<dbReference type="SMART" id="SM00119">
    <property type="entry name" value="HECTc"/>
    <property type="match status" value="1"/>
</dbReference>
<dbReference type="Pfam" id="PF00632">
    <property type="entry name" value="HECT"/>
    <property type="match status" value="1"/>
</dbReference>
<dbReference type="InterPro" id="IPR000569">
    <property type="entry name" value="HECT_dom"/>
</dbReference>
<feature type="region of interest" description="Disordered" evidence="13">
    <location>
        <begin position="1374"/>
        <end position="1428"/>
    </location>
</feature>
<dbReference type="PROSITE" id="PS50918">
    <property type="entry name" value="WWE"/>
    <property type="match status" value="1"/>
</dbReference>
<feature type="region of interest" description="Disordered" evidence="13">
    <location>
        <begin position="3616"/>
        <end position="3636"/>
    </location>
</feature>
<feature type="compositionally biased region" description="Polar residues" evidence="13">
    <location>
        <begin position="2921"/>
        <end position="2933"/>
    </location>
</feature>
<evidence type="ECO:0000256" key="12">
    <source>
        <dbReference type="PROSITE-ProRule" id="PRU00104"/>
    </source>
</evidence>
<feature type="compositionally biased region" description="Polar residues" evidence="13">
    <location>
        <begin position="3716"/>
        <end position="3727"/>
    </location>
</feature>
<feature type="domain" description="UBA" evidence="14">
    <location>
        <begin position="1522"/>
        <end position="1561"/>
    </location>
</feature>
<dbReference type="Proteomes" id="UP001642540">
    <property type="component" value="Unassembled WGS sequence"/>
</dbReference>
<evidence type="ECO:0000313" key="18">
    <source>
        <dbReference type="Proteomes" id="UP001642540"/>
    </source>
</evidence>
<feature type="compositionally biased region" description="Polar residues" evidence="13">
    <location>
        <begin position="517"/>
        <end position="538"/>
    </location>
</feature>
<dbReference type="InterPro" id="IPR009060">
    <property type="entry name" value="UBA-like_sf"/>
</dbReference>
<comment type="pathway">
    <text evidence="3">Protein modification; protein ubiquitination.</text>
</comment>
<feature type="region of interest" description="Disordered" evidence="13">
    <location>
        <begin position="2777"/>
        <end position="2810"/>
    </location>
</feature>
<dbReference type="Gene3D" id="6.10.250.1630">
    <property type="match status" value="1"/>
</dbReference>
<feature type="region of interest" description="Disordered" evidence="13">
    <location>
        <begin position="3406"/>
        <end position="3428"/>
    </location>
</feature>
<accession>A0ABP1PXZ9</accession>
<feature type="region of interest" description="Disordered" evidence="13">
    <location>
        <begin position="495"/>
        <end position="538"/>
    </location>
</feature>